<reference evidence="1 2" key="1">
    <citation type="submission" date="2013-01" db="EMBL/GenBank/DDBJ databases">
        <authorList>
            <person name="Harkins D.M."/>
            <person name="Durkin A.S."/>
            <person name="Brinkac L.M."/>
            <person name="Haft D.H."/>
            <person name="Selengut J.D."/>
            <person name="Sanka R."/>
            <person name="DePew J."/>
            <person name="Purushe J."/>
            <person name="Matthias M.A."/>
            <person name="Vinetz J.M."/>
            <person name="Sutton G.G."/>
            <person name="Nierman W.C."/>
            <person name="Fouts D.E."/>
        </authorList>
    </citation>
    <scope>NUCLEOTIDE SEQUENCE [LARGE SCALE GENOMIC DNA]</scope>
    <source>
        <strain evidence="1 2">CBC1416</strain>
    </source>
</reference>
<organism evidence="1 2">
    <name type="scientific">Leptospira santarosai str. CBC1416</name>
    <dbReference type="NCBI Taxonomy" id="1193059"/>
    <lineage>
        <taxon>Bacteria</taxon>
        <taxon>Pseudomonadati</taxon>
        <taxon>Spirochaetota</taxon>
        <taxon>Spirochaetia</taxon>
        <taxon>Leptospirales</taxon>
        <taxon>Leptospiraceae</taxon>
        <taxon>Leptospira</taxon>
    </lineage>
</organism>
<dbReference type="AlphaFoldDB" id="M6VNT4"/>
<proteinExistence type="predicted"/>
<evidence type="ECO:0000313" key="1">
    <source>
        <dbReference type="EMBL" id="EMO56801.1"/>
    </source>
</evidence>
<protein>
    <submittedName>
        <fullName evidence="1">Uncharacterized protein</fullName>
    </submittedName>
</protein>
<sequence>MSSRKSRDSEFFYFPFGCNKTKIESVSVKKRIFKFNEIVYNFLTYFLLKRNKNKIESGDTISWAKRAPNTTIPS</sequence>
<evidence type="ECO:0000313" key="2">
    <source>
        <dbReference type="Proteomes" id="UP000012149"/>
    </source>
</evidence>
<comment type="caution">
    <text evidence="1">The sequence shown here is derived from an EMBL/GenBank/DDBJ whole genome shotgun (WGS) entry which is preliminary data.</text>
</comment>
<dbReference type="EMBL" id="AKWE02000152">
    <property type="protein sequence ID" value="EMO56801.1"/>
    <property type="molecule type" value="Genomic_DNA"/>
</dbReference>
<name>M6VNT4_9LEPT</name>
<gene>
    <name evidence="1" type="ORF">LEP1GSC161_2785</name>
</gene>
<dbReference type="Proteomes" id="UP000012149">
    <property type="component" value="Unassembled WGS sequence"/>
</dbReference>
<accession>M6VNT4</accession>